<proteinExistence type="predicted"/>
<evidence type="ECO:0000259" key="3">
    <source>
        <dbReference type="Pfam" id="PF02709"/>
    </source>
</evidence>
<evidence type="ECO:0000313" key="5">
    <source>
        <dbReference type="Proteomes" id="UP001152795"/>
    </source>
</evidence>
<dbReference type="GO" id="GO:0005794">
    <property type="term" value="C:Golgi apparatus"/>
    <property type="evidence" value="ECO:0007669"/>
    <property type="project" value="TreeGrafter"/>
</dbReference>
<comment type="caution">
    <text evidence="4">The sequence shown here is derived from an EMBL/GenBank/DDBJ whole genome shotgun (WGS) entry which is preliminary data.</text>
</comment>
<protein>
    <submittedName>
        <fullName evidence="4">Polypeptide N-acetylgalactosaminyltransferase 13-like isoform X1</fullName>
    </submittedName>
</protein>
<evidence type="ECO:0000256" key="1">
    <source>
        <dbReference type="ARBA" id="ARBA00022679"/>
    </source>
</evidence>
<dbReference type="EMBL" id="CACRXK020006408">
    <property type="protein sequence ID" value="CAB4009304.1"/>
    <property type="molecule type" value="Genomic_DNA"/>
</dbReference>
<evidence type="ECO:0000256" key="2">
    <source>
        <dbReference type="ARBA" id="ARBA00023157"/>
    </source>
</evidence>
<dbReference type="SUPFAM" id="SSF53448">
    <property type="entry name" value="Nucleotide-diphospho-sugar transferases"/>
    <property type="match status" value="1"/>
</dbReference>
<feature type="domain" description="Galactosyltransferase C-terminal" evidence="3">
    <location>
        <begin position="302"/>
        <end position="362"/>
    </location>
</feature>
<dbReference type="AlphaFoldDB" id="A0A7D9IJM2"/>
<dbReference type="Gene3D" id="3.90.550.10">
    <property type="entry name" value="Spore Coat Polysaccharide Biosynthesis Protein SpsA, Chain A"/>
    <property type="match status" value="1"/>
</dbReference>
<keyword evidence="1" id="KW-0808">Transferase</keyword>
<dbReference type="OrthoDB" id="5947194at2759"/>
<dbReference type="Pfam" id="PF02709">
    <property type="entry name" value="Glyco_transf_7C"/>
    <property type="match status" value="1"/>
</dbReference>
<keyword evidence="2" id="KW-1015">Disulfide bond</keyword>
<dbReference type="PANTHER" id="PTHR11675">
    <property type="entry name" value="N-ACETYLGALACTOSAMINYLTRANSFERASE"/>
    <property type="match status" value="1"/>
</dbReference>
<organism evidence="4 5">
    <name type="scientific">Paramuricea clavata</name>
    <name type="common">Red gorgonian</name>
    <name type="synonym">Violescent sea-whip</name>
    <dbReference type="NCBI Taxonomy" id="317549"/>
    <lineage>
        <taxon>Eukaryota</taxon>
        <taxon>Metazoa</taxon>
        <taxon>Cnidaria</taxon>
        <taxon>Anthozoa</taxon>
        <taxon>Octocorallia</taxon>
        <taxon>Malacalcyonacea</taxon>
        <taxon>Plexauridae</taxon>
        <taxon>Paramuricea</taxon>
    </lineage>
</organism>
<dbReference type="PANTHER" id="PTHR11675:SF43">
    <property type="entry name" value="POLYPEPTIDE N-ACETYLGALACTOSAMINYLTRANSFERASE 1"/>
    <property type="match status" value="1"/>
</dbReference>
<sequence length="451" mass="51850">GTEKAKQSSASKLHLGVSMQVEYTSQFSSVELLIQNIETSQLTSTRLLSFSSASKDDAISGFCNDKINRLVLVPRRLTLMVQCGTNDFDTKENATATKTCVEMQKDDTERKCYYREFASLTPASKRQDIVLLEFTSYSFCLIIANNSAFTRVYGHQFLCATKLSFLLGGAPLRPHSRYQNILLLSNLFMWRPRRLTMMVQPKEKSRRLILTIRLYGPRRRILMFQHCHYVTKLSGLERNPVYVTPTAQSAVRGDECKRNKLKILSHVKRGLRKTTPFPWRLRWNVAAFLNVLAQKHDTKNCRKTPSPTMAGGLFAMSKRFFYELGSYDTNMSYWGGENLELSFRIWMCGGTIEILTCSKVGHVFRDTMPYMTGRGTAEKNIKRLVEVWLDDYKSFVYSMKSQSFLSLDAGDVVERQELRKRLQCNSFSWYLQNVIPELRIPDPNPLGRGEV</sequence>
<name>A0A7D9IJM2_PARCT</name>
<dbReference type="GO" id="GO:0006493">
    <property type="term" value="P:protein O-linked glycosylation"/>
    <property type="evidence" value="ECO:0007669"/>
    <property type="project" value="TreeGrafter"/>
</dbReference>
<dbReference type="GO" id="GO:0004653">
    <property type="term" value="F:polypeptide N-acetylgalactosaminyltransferase activity"/>
    <property type="evidence" value="ECO:0007669"/>
    <property type="project" value="TreeGrafter"/>
</dbReference>
<dbReference type="InterPro" id="IPR029044">
    <property type="entry name" value="Nucleotide-diphossugar_trans"/>
</dbReference>
<keyword evidence="5" id="KW-1185">Reference proteome</keyword>
<accession>A0A7D9IJM2</accession>
<evidence type="ECO:0000313" key="4">
    <source>
        <dbReference type="EMBL" id="CAB4009304.1"/>
    </source>
</evidence>
<feature type="non-terminal residue" evidence="4">
    <location>
        <position position="1"/>
    </location>
</feature>
<dbReference type="Proteomes" id="UP001152795">
    <property type="component" value="Unassembled WGS sequence"/>
</dbReference>
<gene>
    <name evidence="4" type="ORF">PACLA_8A034015</name>
</gene>
<dbReference type="InterPro" id="IPR027791">
    <property type="entry name" value="Galactosyl_T_C"/>
</dbReference>
<reference evidence="4" key="1">
    <citation type="submission" date="2020-04" db="EMBL/GenBank/DDBJ databases">
        <authorList>
            <person name="Alioto T."/>
            <person name="Alioto T."/>
            <person name="Gomez Garrido J."/>
        </authorList>
    </citation>
    <scope>NUCLEOTIDE SEQUENCE</scope>
    <source>
        <strain evidence="4">A484AB</strain>
    </source>
</reference>